<evidence type="ECO:0000256" key="3">
    <source>
        <dbReference type="ARBA" id="ARBA00022946"/>
    </source>
</evidence>
<organism evidence="8 9">
    <name type="scientific">Roseomonas elaeocarpi</name>
    <dbReference type="NCBI Taxonomy" id="907779"/>
    <lineage>
        <taxon>Bacteria</taxon>
        <taxon>Pseudomonadati</taxon>
        <taxon>Pseudomonadota</taxon>
        <taxon>Alphaproteobacteria</taxon>
        <taxon>Acetobacterales</taxon>
        <taxon>Roseomonadaceae</taxon>
        <taxon>Roseomonas</taxon>
    </lineage>
</organism>
<dbReference type="SUPFAM" id="SSF54427">
    <property type="entry name" value="NTF2-like"/>
    <property type="match status" value="1"/>
</dbReference>
<dbReference type="NCBIfam" id="NF033779">
    <property type="entry name" value="Tim44_TimA_adap"/>
    <property type="match status" value="1"/>
</dbReference>
<feature type="transmembrane region" description="Helical" evidence="6">
    <location>
        <begin position="17"/>
        <end position="35"/>
    </location>
</feature>
<dbReference type="Pfam" id="PF04280">
    <property type="entry name" value="Tim44"/>
    <property type="match status" value="1"/>
</dbReference>
<accession>A0ABV6JQC6</accession>
<dbReference type="InterPro" id="IPR032710">
    <property type="entry name" value="NTF2-like_dom_sf"/>
</dbReference>
<evidence type="ECO:0000256" key="4">
    <source>
        <dbReference type="ARBA" id="ARBA00023136"/>
    </source>
</evidence>
<comment type="caution">
    <text evidence="8">The sequence shown here is derived from an EMBL/GenBank/DDBJ whole genome shotgun (WGS) entry which is preliminary data.</text>
</comment>
<comment type="similarity">
    <text evidence="2">Belongs to the Tim44 family.</text>
</comment>
<evidence type="ECO:0000313" key="9">
    <source>
        <dbReference type="Proteomes" id="UP001589865"/>
    </source>
</evidence>
<gene>
    <name evidence="8" type="ORF">ACFFGY_05330</name>
</gene>
<keyword evidence="9" id="KW-1185">Reference proteome</keyword>
<evidence type="ECO:0000256" key="5">
    <source>
        <dbReference type="SAM" id="MobiDB-lite"/>
    </source>
</evidence>
<keyword evidence="3" id="KW-0809">Transit peptide</keyword>
<evidence type="ECO:0000256" key="6">
    <source>
        <dbReference type="SAM" id="Phobius"/>
    </source>
</evidence>
<evidence type="ECO:0000256" key="1">
    <source>
        <dbReference type="ARBA" id="ARBA00004370"/>
    </source>
</evidence>
<dbReference type="InterPro" id="IPR016985">
    <property type="entry name" value="UCP031890_Tim44-rel"/>
</dbReference>
<name>A0ABV6JQC6_9PROT</name>
<keyword evidence="4 6" id="KW-0472">Membrane</keyword>
<evidence type="ECO:0000256" key="2">
    <source>
        <dbReference type="ARBA" id="ARBA00009597"/>
    </source>
</evidence>
<reference evidence="8 9" key="1">
    <citation type="submission" date="2024-09" db="EMBL/GenBank/DDBJ databases">
        <authorList>
            <person name="Sun Q."/>
            <person name="Mori K."/>
        </authorList>
    </citation>
    <scope>NUCLEOTIDE SEQUENCE [LARGE SCALE GENOMIC DNA]</scope>
    <source>
        <strain evidence="8 9">TBRC 5777</strain>
    </source>
</reference>
<dbReference type="Proteomes" id="UP001589865">
    <property type="component" value="Unassembled WGS sequence"/>
</dbReference>
<feature type="region of interest" description="Disordered" evidence="5">
    <location>
        <begin position="46"/>
        <end position="81"/>
    </location>
</feature>
<dbReference type="PIRSF" id="PIRSF031890">
    <property type="entry name" value="UCP031890_transporter_Tim44"/>
    <property type="match status" value="1"/>
</dbReference>
<dbReference type="EMBL" id="JBHLUN010000004">
    <property type="protein sequence ID" value="MFC0407660.1"/>
    <property type="molecule type" value="Genomic_DNA"/>
</dbReference>
<keyword evidence="6" id="KW-1133">Transmembrane helix</keyword>
<keyword evidence="6" id="KW-0812">Transmembrane</keyword>
<proteinExistence type="inferred from homology"/>
<dbReference type="InterPro" id="IPR007379">
    <property type="entry name" value="Tim44-like_dom"/>
</dbReference>
<dbReference type="PANTHER" id="PTHR10721">
    <property type="entry name" value="MITOCHONDRIAL IMPORT INNER MEMBRANE TRANSLOCASE SUBUNIT TIM44"/>
    <property type="match status" value="1"/>
</dbReference>
<dbReference type="SMART" id="SM00978">
    <property type="entry name" value="Tim44"/>
    <property type="match status" value="1"/>
</dbReference>
<evidence type="ECO:0000259" key="7">
    <source>
        <dbReference type="SMART" id="SM00978"/>
    </source>
</evidence>
<comment type="subcellular location">
    <subcellularLocation>
        <location evidence="1">Membrane</location>
    </subcellularLocation>
</comment>
<dbReference type="InterPro" id="IPR039544">
    <property type="entry name" value="Tim44-like"/>
</dbReference>
<dbReference type="Gene3D" id="3.10.450.240">
    <property type="match status" value="1"/>
</dbReference>
<evidence type="ECO:0000313" key="8">
    <source>
        <dbReference type="EMBL" id="MFC0407660.1"/>
    </source>
</evidence>
<dbReference type="PANTHER" id="PTHR10721:SF1">
    <property type="entry name" value="MITOCHONDRIAL IMPORT INNER MEMBRANE TRANSLOCASE SUBUNIT TIM44"/>
    <property type="match status" value="1"/>
</dbReference>
<protein>
    <submittedName>
        <fullName evidence="8">Tim44/TimA family putative adaptor protein</fullName>
    </submittedName>
</protein>
<sequence>MAFITTFGPEKEFKMQGGFPIDLILFAMVAAFLVLRLRSVLGRRTGFERPPEARPATNGFRPRTVEGEATEVPPAQPRTPEHVVVPDARSPAGQAIARIRGVDPSFDPRHFLGGAEAAFGMIVNAFARGDRGTLRDLLGPDTFAGFEGAIQAREAAGESQRTEIRSMQNVSIEAADLRGTVADITVRFVSDQVNVTLGADNKPVAGADAVAELTDLWTFQRDLRGSDPTWKLVDTRSA</sequence>
<dbReference type="RefSeq" id="WP_377043380.1">
    <property type="nucleotide sequence ID" value="NZ_JBHLUN010000004.1"/>
</dbReference>
<feature type="domain" description="Tim44-like" evidence="7">
    <location>
        <begin position="92"/>
        <end position="237"/>
    </location>
</feature>